<comment type="caution">
    <text evidence="1">The sequence shown here is derived from an EMBL/GenBank/DDBJ whole genome shotgun (WGS) entry which is preliminary data.</text>
</comment>
<accession>A0AAD7JMU2</accession>
<evidence type="ECO:0000313" key="2">
    <source>
        <dbReference type="Proteomes" id="UP001215598"/>
    </source>
</evidence>
<dbReference type="Proteomes" id="UP001215598">
    <property type="component" value="Unassembled WGS sequence"/>
</dbReference>
<dbReference type="AlphaFoldDB" id="A0AAD7JMU2"/>
<proteinExistence type="predicted"/>
<reference evidence="1" key="1">
    <citation type="submission" date="2023-03" db="EMBL/GenBank/DDBJ databases">
        <title>Massive genome expansion in bonnet fungi (Mycena s.s.) driven by repeated elements and novel gene families across ecological guilds.</title>
        <authorList>
            <consortium name="Lawrence Berkeley National Laboratory"/>
            <person name="Harder C.B."/>
            <person name="Miyauchi S."/>
            <person name="Viragh M."/>
            <person name="Kuo A."/>
            <person name="Thoen E."/>
            <person name="Andreopoulos B."/>
            <person name="Lu D."/>
            <person name="Skrede I."/>
            <person name="Drula E."/>
            <person name="Henrissat B."/>
            <person name="Morin E."/>
            <person name="Kohler A."/>
            <person name="Barry K."/>
            <person name="LaButti K."/>
            <person name="Morin E."/>
            <person name="Salamov A."/>
            <person name="Lipzen A."/>
            <person name="Mereny Z."/>
            <person name="Hegedus B."/>
            <person name="Baldrian P."/>
            <person name="Stursova M."/>
            <person name="Weitz H."/>
            <person name="Taylor A."/>
            <person name="Grigoriev I.V."/>
            <person name="Nagy L.G."/>
            <person name="Martin F."/>
            <person name="Kauserud H."/>
        </authorList>
    </citation>
    <scope>NUCLEOTIDE SEQUENCE</scope>
    <source>
        <strain evidence="1">CBHHK182m</strain>
    </source>
</reference>
<dbReference type="EMBL" id="JARKIB010000020">
    <property type="protein sequence ID" value="KAJ7768258.1"/>
    <property type="molecule type" value="Genomic_DNA"/>
</dbReference>
<organism evidence="1 2">
    <name type="scientific">Mycena metata</name>
    <dbReference type="NCBI Taxonomy" id="1033252"/>
    <lineage>
        <taxon>Eukaryota</taxon>
        <taxon>Fungi</taxon>
        <taxon>Dikarya</taxon>
        <taxon>Basidiomycota</taxon>
        <taxon>Agaricomycotina</taxon>
        <taxon>Agaricomycetes</taxon>
        <taxon>Agaricomycetidae</taxon>
        <taxon>Agaricales</taxon>
        <taxon>Marasmiineae</taxon>
        <taxon>Mycenaceae</taxon>
        <taxon>Mycena</taxon>
    </lineage>
</organism>
<evidence type="ECO:0000313" key="1">
    <source>
        <dbReference type="EMBL" id="KAJ7768258.1"/>
    </source>
</evidence>
<protein>
    <submittedName>
        <fullName evidence="1">Uncharacterized protein</fullName>
    </submittedName>
</protein>
<sequence length="193" mass="20987">MCIGPQSAELRAWSNTAPATMPARIPRPSPLPLRKTSKSSAPEVALAVLEGVLVTVAMSFCASAHVERTTEPSCVALKCAVTQLDQRNVVDEESVVEPVSAVNLSPALYPHAGMELSFRARRTPPRRVQQVDTAVSLLAQHPGALGMVVVAFVANSNFSLLMVVLRSTSEYEGWASAQPVWFYIPREFCRQRV</sequence>
<gene>
    <name evidence="1" type="ORF">B0H16DRAFT_1519168</name>
</gene>
<name>A0AAD7JMU2_9AGAR</name>
<keyword evidence="2" id="KW-1185">Reference proteome</keyword>